<feature type="transmembrane region" description="Helical" evidence="8">
    <location>
        <begin position="133"/>
        <end position="154"/>
    </location>
</feature>
<dbReference type="NCBIfam" id="TIGR00879">
    <property type="entry name" value="SP"/>
    <property type="match status" value="1"/>
</dbReference>
<dbReference type="Proteomes" id="UP000326198">
    <property type="component" value="Unassembled WGS sequence"/>
</dbReference>
<feature type="transmembrane region" description="Helical" evidence="8">
    <location>
        <begin position="161"/>
        <end position="180"/>
    </location>
</feature>
<feature type="transmembrane region" description="Helical" evidence="8">
    <location>
        <begin position="511"/>
        <end position="530"/>
    </location>
</feature>
<dbReference type="PROSITE" id="PS50850">
    <property type="entry name" value="MFS"/>
    <property type="match status" value="1"/>
</dbReference>
<keyword evidence="6 8" id="KW-0472">Membrane</keyword>
<reference evidence="10 11" key="1">
    <citation type="submission" date="2019-04" db="EMBL/GenBank/DDBJ databases">
        <title>Friends and foes A comparative genomics studyof 23 Aspergillus species from section Flavi.</title>
        <authorList>
            <consortium name="DOE Joint Genome Institute"/>
            <person name="Kjaerbolling I."/>
            <person name="Vesth T."/>
            <person name="Frisvad J.C."/>
            <person name="Nybo J.L."/>
            <person name="Theobald S."/>
            <person name="Kildgaard S."/>
            <person name="Isbrandt T."/>
            <person name="Kuo A."/>
            <person name="Sato A."/>
            <person name="Lyhne E.K."/>
            <person name="Kogle M.E."/>
            <person name="Wiebenga A."/>
            <person name="Kun R.S."/>
            <person name="Lubbers R.J."/>
            <person name="Makela M.R."/>
            <person name="Barry K."/>
            <person name="Chovatia M."/>
            <person name="Clum A."/>
            <person name="Daum C."/>
            <person name="Haridas S."/>
            <person name="He G."/>
            <person name="LaButti K."/>
            <person name="Lipzen A."/>
            <person name="Mondo S."/>
            <person name="Riley R."/>
            <person name="Salamov A."/>
            <person name="Simmons B.A."/>
            <person name="Magnuson J.K."/>
            <person name="Henrissat B."/>
            <person name="Mortensen U.H."/>
            <person name="Larsen T.O."/>
            <person name="Devries R.P."/>
            <person name="Grigoriev I.V."/>
            <person name="Machida M."/>
            <person name="Baker S.E."/>
            <person name="Andersen M.R."/>
        </authorList>
    </citation>
    <scope>NUCLEOTIDE SEQUENCE [LARGE SCALE GENOMIC DNA]</scope>
    <source>
        <strain evidence="10 11">IBT 29228</strain>
    </source>
</reference>
<feature type="transmembrane region" description="Helical" evidence="8">
    <location>
        <begin position="412"/>
        <end position="431"/>
    </location>
</feature>
<evidence type="ECO:0000256" key="7">
    <source>
        <dbReference type="RuleBase" id="RU003346"/>
    </source>
</evidence>
<feature type="transmembrane region" description="Helical" evidence="8">
    <location>
        <begin position="186"/>
        <end position="209"/>
    </location>
</feature>
<feature type="transmembrane region" description="Helical" evidence="8">
    <location>
        <begin position="221"/>
        <end position="240"/>
    </location>
</feature>
<gene>
    <name evidence="10" type="ORF">BDV26DRAFT_259959</name>
</gene>
<feature type="transmembrane region" description="Helical" evidence="8">
    <location>
        <begin position="387"/>
        <end position="405"/>
    </location>
</feature>
<organism evidence="10 11">
    <name type="scientific">Aspergillus bertholletiae</name>
    <dbReference type="NCBI Taxonomy" id="1226010"/>
    <lineage>
        <taxon>Eukaryota</taxon>
        <taxon>Fungi</taxon>
        <taxon>Dikarya</taxon>
        <taxon>Ascomycota</taxon>
        <taxon>Pezizomycotina</taxon>
        <taxon>Eurotiomycetes</taxon>
        <taxon>Eurotiomycetidae</taxon>
        <taxon>Eurotiales</taxon>
        <taxon>Aspergillaceae</taxon>
        <taxon>Aspergillus</taxon>
        <taxon>Aspergillus subgen. Circumdati</taxon>
    </lineage>
</organism>
<dbReference type="FunFam" id="1.20.1250.20:FF:000134">
    <property type="entry name" value="MFS sugar transporter protein"/>
    <property type="match status" value="1"/>
</dbReference>
<feature type="transmembrane region" description="Helical" evidence="8">
    <location>
        <begin position="443"/>
        <end position="461"/>
    </location>
</feature>
<evidence type="ECO:0000256" key="2">
    <source>
        <dbReference type="ARBA" id="ARBA00010992"/>
    </source>
</evidence>
<evidence type="ECO:0000313" key="10">
    <source>
        <dbReference type="EMBL" id="KAE8379197.1"/>
    </source>
</evidence>
<accession>A0A5N7BC11</accession>
<keyword evidence="11" id="KW-1185">Reference proteome</keyword>
<sequence length="573" mass="63721">MWVECFIYRSLPRGDAPDSPTRPCSTSLLSVTMGPESVLEGKPSVENREAVDDMSSNHNIERQQVLSVGLNDALTKERMSPWSWAMIRLYGLVALTTLNCCMNGFDGTLMSSINAMPTFHEHFGTRMQGSGTGILFSIYAIGNLAGAVVAAPAADTFGRRFGMFTGSLIIIVGTILEASAPKVAQFIGGRFLIGMGISISNTSAPIYLVEIALPQWRGIFGGLYNVVGYYTGALACTWIAYGTGFMETNWSWRLPVVIQAAPSVIILAVAFFLPESPRWLFANNKPEEGRQMLIKYHGNGNPESALVAHECHEIEEGIRFEVETGGRRWWDYKVLFSSRDMLYRLWLLFLVCVFSQFIGGSVITYFMPVMLENAGITSSSQQLLLNALNTVFSFIGGICGSCFVDRWGRRTLFLYGTFITGLIYIPINVIASYESSRLTTSMGYGFIACIFLYGIVFSFSWTPLQALYPAEILPSRVRAKGMAFQNVVYGCSNFVNMYATPTGLANIGWRMYIIFLVLHFLEYIFMFLTLPETKGRTIEELEELFLAKNPVKASLTKKEVVIREGMGVKEVVE</sequence>
<dbReference type="InterPro" id="IPR036259">
    <property type="entry name" value="MFS_trans_sf"/>
</dbReference>
<dbReference type="InterPro" id="IPR050360">
    <property type="entry name" value="MFS_Sugar_Transporters"/>
</dbReference>
<comment type="similarity">
    <text evidence="2 7">Belongs to the major facilitator superfamily. Sugar transporter (TC 2.A.1.1) family.</text>
</comment>
<evidence type="ECO:0000256" key="8">
    <source>
        <dbReference type="SAM" id="Phobius"/>
    </source>
</evidence>
<dbReference type="SUPFAM" id="SSF103473">
    <property type="entry name" value="MFS general substrate transporter"/>
    <property type="match status" value="1"/>
</dbReference>
<evidence type="ECO:0000256" key="5">
    <source>
        <dbReference type="ARBA" id="ARBA00022989"/>
    </source>
</evidence>
<feature type="transmembrane region" description="Helical" evidence="8">
    <location>
        <begin position="89"/>
        <end position="113"/>
    </location>
</feature>
<dbReference type="InterPro" id="IPR003663">
    <property type="entry name" value="Sugar/inositol_transpt"/>
</dbReference>
<dbReference type="Gene3D" id="1.20.1250.20">
    <property type="entry name" value="MFS general substrate transporter like domains"/>
    <property type="match status" value="1"/>
</dbReference>
<evidence type="ECO:0000313" key="11">
    <source>
        <dbReference type="Proteomes" id="UP000326198"/>
    </source>
</evidence>
<dbReference type="GO" id="GO:0016020">
    <property type="term" value="C:membrane"/>
    <property type="evidence" value="ECO:0007669"/>
    <property type="project" value="UniProtKB-SubCell"/>
</dbReference>
<dbReference type="InterPro" id="IPR005829">
    <property type="entry name" value="Sugar_transporter_CS"/>
</dbReference>
<dbReference type="PANTHER" id="PTHR48022:SF79">
    <property type="entry name" value="LACTOSE PERMEASE, PUTATIVE (AFU_ORTHOLOGUE AFUA_6G01860)-RELATED"/>
    <property type="match status" value="1"/>
</dbReference>
<evidence type="ECO:0000256" key="6">
    <source>
        <dbReference type="ARBA" id="ARBA00023136"/>
    </source>
</evidence>
<dbReference type="PANTHER" id="PTHR48022">
    <property type="entry name" value="PLASTIDIC GLUCOSE TRANSPORTER 4"/>
    <property type="match status" value="1"/>
</dbReference>
<evidence type="ECO:0000259" key="9">
    <source>
        <dbReference type="PROSITE" id="PS50850"/>
    </source>
</evidence>
<dbReference type="GO" id="GO:0005351">
    <property type="term" value="F:carbohydrate:proton symporter activity"/>
    <property type="evidence" value="ECO:0007669"/>
    <property type="project" value="TreeGrafter"/>
</dbReference>
<dbReference type="Pfam" id="PF00083">
    <property type="entry name" value="Sugar_tr"/>
    <property type="match status" value="1"/>
</dbReference>
<keyword evidence="5 8" id="KW-1133">Transmembrane helix</keyword>
<evidence type="ECO:0000256" key="3">
    <source>
        <dbReference type="ARBA" id="ARBA00022448"/>
    </source>
</evidence>
<dbReference type="InterPro" id="IPR020846">
    <property type="entry name" value="MFS_dom"/>
</dbReference>
<feature type="transmembrane region" description="Helical" evidence="8">
    <location>
        <begin position="252"/>
        <end position="273"/>
    </location>
</feature>
<feature type="transmembrane region" description="Helical" evidence="8">
    <location>
        <begin position="345"/>
        <end position="367"/>
    </location>
</feature>
<dbReference type="EMBL" id="ML736197">
    <property type="protein sequence ID" value="KAE8379197.1"/>
    <property type="molecule type" value="Genomic_DNA"/>
</dbReference>
<protein>
    <recommendedName>
        <fullName evidence="9">Major facilitator superfamily (MFS) profile domain-containing protein</fullName>
    </recommendedName>
</protein>
<keyword evidence="3 7" id="KW-0813">Transport</keyword>
<dbReference type="AlphaFoldDB" id="A0A5N7BC11"/>
<dbReference type="InterPro" id="IPR005828">
    <property type="entry name" value="MFS_sugar_transport-like"/>
</dbReference>
<comment type="subcellular location">
    <subcellularLocation>
        <location evidence="1">Membrane</location>
        <topology evidence="1">Multi-pass membrane protein</topology>
    </subcellularLocation>
</comment>
<dbReference type="OrthoDB" id="6133115at2759"/>
<dbReference type="PROSITE" id="PS00216">
    <property type="entry name" value="SUGAR_TRANSPORT_1"/>
    <property type="match status" value="1"/>
</dbReference>
<evidence type="ECO:0000256" key="4">
    <source>
        <dbReference type="ARBA" id="ARBA00022692"/>
    </source>
</evidence>
<keyword evidence="4 8" id="KW-0812">Transmembrane</keyword>
<feature type="domain" description="Major facilitator superfamily (MFS) profile" evidence="9">
    <location>
        <begin position="92"/>
        <end position="534"/>
    </location>
</feature>
<evidence type="ECO:0000256" key="1">
    <source>
        <dbReference type="ARBA" id="ARBA00004141"/>
    </source>
</evidence>
<proteinExistence type="inferred from homology"/>
<name>A0A5N7BC11_9EURO</name>